<proteinExistence type="inferred from homology"/>
<dbReference type="PANTHER" id="PTHR43162:SF1">
    <property type="entry name" value="PRESTALK A DIFFERENTIATION PROTEIN A"/>
    <property type="match status" value="1"/>
</dbReference>
<dbReference type="Gene3D" id="3.90.25.10">
    <property type="entry name" value="UDP-galactose 4-epimerase, domain 1"/>
    <property type="match status" value="1"/>
</dbReference>
<dbReference type="Gene3D" id="3.40.50.720">
    <property type="entry name" value="NAD(P)-binding Rossmann-like Domain"/>
    <property type="match status" value="1"/>
</dbReference>
<dbReference type="NCBIfam" id="TIGR03649">
    <property type="entry name" value="ergot_EASG"/>
    <property type="match status" value="1"/>
</dbReference>
<evidence type="ECO:0000256" key="1">
    <source>
        <dbReference type="ARBA" id="ARBA00005107"/>
    </source>
</evidence>
<feature type="domain" description="NmrA-like" evidence="5">
    <location>
        <begin position="9"/>
        <end position="263"/>
    </location>
</feature>
<dbReference type="OrthoDB" id="9997102at2759"/>
<evidence type="ECO:0000313" key="6">
    <source>
        <dbReference type="EMBL" id="OIW26167.1"/>
    </source>
</evidence>
<dbReference type="InParanoid" id="A0A1J7IEN4"/>
<comment type="similarity">
    <text evidence="2">Belongs to the fgaFS/easG family.</text>
</comment>
<evidence type="ECO:0000256" key="3">
    <source>
        <dbReference type="ARBA" id="ARBA00022589"/>
    </source>
</evidence>
<keyword evidence="3" id="KW-0017">Alkaloid metabolism</keyword>
<dbReference type="UniPathway" id="UPA00327"/>
<dbReference type="InterPro" id="IPR019901">
    <property type="entry name" value="Ergot_alkaloid_biosynthesis"/>
</dbReference>
<evidence type="ECO:0000256" key="4">
    <source>
        <dbReference type="ARBA" id="ARBA00023002"/>
    </source>
</evidence>
<dbReference type="Proteomes" id="UP000182658">
    <property type="component" value="Unassembled WGS sequence"/>
</dbReference>
<keyword evidence="4" id="KW-0560">Oxidoreductase</keyword>
<dbReference type="GO" id="GO:0016491">
    <property type="term" value="F:oxidoreductase activity"/>
    <property type="evidence" value="ECO:0007669"/>
    <property type="project" value="UniProtKB-KW"/>
</dbReference>
<dbReference type="AlphaFoldDB" id="A0A1J7IEN4"/>
<dbReference type="PANTHER" id="PTHR43162">
    <property type="match status" value="1"/>
</dbReference>
<name>A0A1J7IEN4_9PEZI</name>
<dbReference type="InterPro" id="IPR008030">
    <property type="entry name" value="NmrA-like"/>
</dbReference>
<organism evidence="6 7">
    <name type="scientific">Coniochaeta ligniaria NRRL 30616</name>
    <dbReference type="NCBI Taxonomy" id="1408157"/>
    <lineage>
        <taxon>Eukaryota</taxon>
        <taxon>Fungi</taxon>
        <taxon>Dikarya</taxon>
        <taxon>Ascomycota</taxon>
        <taxon>Pezizomycotina</taxon>
        <taxon>Sordariomycetes</taxon>
        <taxon>Sordariomycetidae</taxon>
        <taxon>Coniochaetales</taxon>
        <taxon>Coniochaetaceae</taxon>
        <taxon>Coniochaeta</taxon>
    </lineage>
</organism>
<reference evidence="6 7" key="1">
    <citation type="submission" date="2016-10" db="EMBL/GenBank/DDBJ databases">
        <title>Draft genome sequence of Coniochaeta ligniaria NRRL30616, a lignocellulolytic fungus for bioabatement of inhibitors in plant biomass hydrolysates.</title>
        <authorList>
            <consortium name="DOE Joint Genome Institute"/>
            <person name="Jimenez D.J."/>
            <person name="Hector R.E."/>
            <person name="Riley R."/>
            <person name="Sun H."/>
            <person name="Grigoriev I.V."/>
            <person name="Van Elsas J.D."/>
            <person name="Nichols N.N."/>
        </authorList>
    </citation>
    <scope>NUCLEOTIDE SEQUENCE [LARGE SCALE GENOMIC DNA]</scope>
    <source>
        <strain evidence="6 7">NRRL 30616</strain>
    </source>
</reference>
<keyword evidence="7" id="KW-1185">Reference proteome</keyword>
<protein>
    <submittedName>
        <fullName evidence="6">NAD(P)-binding protein</fullName>
    </submittedName>
</protein>
<dbReference type="SUPFAM" id="SSF51735">
    <property type="entry name" value="NAD(P)-binding Rossmann-fold domains"/>
    <property type="match status" value="1"/>
</dbReference>
<accession>A0A1J7IEN4</accession>
<dbReference type="GO" id="GO:0035835">
    <property type="term" value="P:indole alkaloid biosynthetic process"/>
    <property type="evidence" value="ECO:0007669"/>
    <property type="project" value="UniProtKB-UniPathway"/>
</dbReference>
<comment type="pathway">
    <text evidence="1">Alkaloid biosynthesis; ergot alkaloid biosynthesis.</text>
</comment>
<dbReference type="Pfam" id="PF05368">
    <property type="entry name" value="NmrA"/>
    <property type="match status" value="1"/>
</dbReference>
<evidence type="ECO:0000313" key="7">
    <source>
        <dbReference type="Proteomes" id="UP000182658"/>
    </source>
</evidence>
<dbReference type="InterPro" id="IPR036291">
    <property type="entry name" value="NAD(P)-bd_dom_sf"/>
</dbReference>
<gene>
    <name evidence="6" type="ORF">CONLIGDRAFT_635912</name>
</gene>
<dbReference type="InterPro" id="IPR051604">
    <property type="entry name" value="Ergot_Alk_Oxidoreductase"/>
</dbReference>
<evidence type="ECO:0000259" key="5">
    <source>
        <dbReference type="Pfam" id="PF05368"/>
    </source>
</evidence>
<dbReference type="EMBL" id="KV875101">
    <property type="protein sequence ID" value="OIW26167.1"/>
    <property type="molecule type" value="Genomic_DNA"/>
</dbReference>
<sequence>MASVPSSSDPILVLGGTSIVGKRVADQLASAAVPALVASLSGKAASSKWLTGVTFDWFDRATWENPWKAAGEHAVRAVYIIAPPIVDSAPIMEEFVNLALTKGTRRFVLQSATTSESNADWGMGQLHAYVRTLGNKGKADWAALRPTWFMENFSEREAHFKAIKDEKKIYSATNRGILPFVSADDVAACAVVLLTQTAPPHTEYMLLGPHNMSYEMVAQIIGEVIGKRVKHVSLSPQHLHERLQKMGLPKDYAKILTEYEFKISLQKEHRFNQIVEDLLGRKPIDFRTFAEKAKEAWI</sequence>
<dbReference type="STRING" id="1408157.A0A1J7IEN4"/>
<evidence type="ECO:0000256" key="2">
    <source>
        <dbReference type="ARBA" id="ARBA00005372"/>
    </source>
</evidence>